<dbReference type="SMART" id="SM00382">
    <property type="entry name" value="AAA"/>
    <property type="match status" value="1"/>
</dbReference>
<protein>
    <submittedName>
        <fullName evidence="5">ABC transporter ATP-binding protein</fullName>
    </submittedName>
</protein>
<keyword evidence="2" id="KW-0547">Nucleotide-binding</keyword>
<dbReference type="InterPro" id="IPR051120">
    <property type="entry name" value="ABC_AA/LPS_Transport"/>
</dbReference>
<sequence>MAEDKDILLKADCISIVFGGLKAVTDFSCVLHRHELLGLIGPNGAGKTTVFNMLSGVYTPTSGRITFYSSKGKEYKVNGMKPHQLLAAGISRTFQNIRLFGSMSVEDNVKIALHGQRKMNPFDACFRTPRYYTEEKRQQEKAESILELFGIVDKRQELSKNLPYGEQRKLEIARALAADPDLLLLDEPAAGMNPQETDSLMHLISDIREKFQTAILLIEHDMHFVMGICERLMVLDYGKTIAQGLPEEIQQNPAVIKAYLGQEAMIDA</sequence>
<dbReference type="Pfam" id="PF12399">
    <property type="entry name" value="BCA_ABC_TP_C"/>
    <property type="match status" value="1"/>
</dbReference>
<feature type="domain" description="ABC transporter" evidence="4">
    <location>
        <begin position="9"/>
        <end position="262"/>
    </location>
</feature>
<dbReference type="GO" id="GO:0016887">
    <property type="term" value="F:ATP hydrolysis activity"/>
    <property type="evidence" value="ECO:0007669"/>
    <property type="project" value="InterPro"/>
</dbReference>
<evidence type="ECO:0000256" key="1">
    <source>
        <dbReference type="ARBA" id="ARBA00022448"/>
    </source>
</evidence>
<evidence type="ECO:0000256" key="3">
    <source>
        <dbReference type="ARBA" id="ARBA00022840"/>
    </source>
</evidence>
<evidence type="ECO:0000256" key="2">
    <source>
        <dbReference type="ARBA" id="ARBA00022741"/>
    </source>
</evidence>
<dbReference type="Pfam" id="PF00005">
    <property type="entry name" value="ABC_tran"/>
    <property type="match status" value="1"/>
</dbReference>
<dbReference type="GO" id="GO:0005886">
    <property type="term" value="C:plasma membrane"/>
    <property type="evidence" value="ECO:0007669"/>
    <property type="project" value="TreeGrafter"/>
</dbReference>
<keyword evidence="3 5" id="KW-0067">ATP-binding</keyword>
<dbReference type="GO" id="GO:0015192">
    <property type="term" value="F:L-phenylalanine transmembrane transporter activity"/>
    <property type="evidence" value="ECO:0007669"/>
    <property type="project" value="TreeGrafter"/>
</dbReference>
<dbReference type="GO" id="GO:0015188">
    <property type="term" value="F:L-isoleucine transmembrane transporter activity"/>
    <property type="evidence" value="ECO:0007669"/>
    <property type="project" value="TreeGrafter"/>
</dbReference>
<dbReference type="FunFam" id="3.40.50.300:FF:000421">
    <property type="entry name" value="Branched-chain amino acid ABC transporter ATP-binding protein"/>
    <property type="match status" value="1"/>
</dbReference>
<organism evidence="5 6">
    <name type="scientific">Candidatus Gallitreponema excrementavium</name>
    <dbReference type="NCBI Taxonomy" id="2840840"/>
    <lineage>
        <taxon>Bacteria</taxon>
        <taxon>Pseudomonadati</taxon>
        <taxon>Spirochaetota</taxon>
        <taxon>Spirochaetia</taxon>
        <taxon>Spirochaetales</taxon>
        <taxon>Candidatus Gallitreponema</taxon>
    </lineage>
</organism>
<dbReference type="InterPro" id="IPR032823">
    <property type="entry name" value="BCA_ABC_TP_C"/>
</dbReference>
<dbReference type="SUPFAM" id="SSF52540">
    <property type="entry name" value="P-loop containing nucleoside triphosphate hydrolases"/>
    <property type="match status" value="1"/>
</dbReference>
<name>A0A9D9N2J3_9SPIR</name>
<dbReference type="GO" id="GO:0005304">
    <property type="term" value="F:L-valine transmembrane transporter activity"/>
    <property type="evidence" value="ECO:0007669"/>
    <property type="project" value="TreeGrafter"/>
</dbReference>
<reference evidence="5" key="2">
    <citation type="journal article" date="2021" name="PeerJ">
        <title>Extensive microbial diversity within the chicken gut microbiome revealed by metagenomics and culture.</title>
        <authorList>
            <person name="Gilroy R."/>
            <person name="Ravi A."/>
            <person name="Getino M."/>
            <person name="Pursley I."/>
            <person name="Horton D.L."/>
            <person name="Alikhan N.F."/>
            <person name="Baker D."/>
            <person name="Gharbi K."/>
            <person name="Hall N."/>
            <person name="Watson M."/>
            <person name="Adriaenssens E.M."/>
            <person name="Foster-Nyarko E."/>
            <person name="Jarju S."/>
            <person name="Secka A."/>
            <person name="Antonio M."/>
            <person name="Oren A."/>
            <person name="Chaudhuri R.R."/>
            <person name="La Ragione R."/>
            <person name="Hildebrand F."/>
            <person name="Pallen M.J."/>
        </authorList>
    </citation>
    <scope>NUCLEOTIDE SEQUENCE</scope>
    <source>
        <strain evidence="5">10532</strain>
    </source>
</reference>
<dbReference type="InterPro" id="IPR003593">
    <property type="entry name" value="AAA+_ATPase"/>
</dbReference>
<dbReference type="GO" id="GO:0015808">
    <property type="term" value="P:L-alanine transport"/>
    <property type="evidence" value="ECO:0007669"/>
    <property type="project" value="TreeGrafter"/>
</dbReference>
<dbReference type="EMBL" id="JADIMM010000079">
    <property type="protein sequence ID" value="MBO8457803.1"/>
    <property type="molecule type" value="Genomic_DNA"/>
</dbReference>
<dbReference type="GO" id="GO:1903806">
    <property type="term" value="P:L-isoleucine import across plasma membrane"/>
    <property type="evidence" value="ECO:0007669"/>
    <property type="project" value="TreeGrafter"/>
</dbReference>
<gene>
    <name evidence="5" type="ORF">IAA81_06205</name>
</gene>
<keyword evidence="1" id="KW-0813">Transport</keyword>
<dbReference type="GO" id="GO:1903805">
    <property type="term" value="P:L-valine import across plasma membrane"/>
    <property type="evidence" value="ECO:0007669"/>
    <property type="project" value="TreeGrafter"/>
</dbReference>
<dbReference type="AlphaFoldDB" id="A0A9D9N2J3"/>
<dbReference type="PANTHER" id="PTHR45772">
    <property type="entry name" value="CONSERVED COMPONENT OF ABC TRANSPORTER FOR NATURAL AMINO ACIDS-RELATED"/>
    <property type="match status" value="1"/>
</dbReference>
<comment type="caution">
    <text evidence="5">The sequence shown here is derived from an EMBL/GenBank/DDBJ whole genome shotgun (WGS) entry which is preliminary data.</text>
</comment>
<dbReference type="InterPro" id="IPR027417">
    <property type="entry name" value="P-loop_NTPase"/>
</dbReference>
<evidence type="ECO:0000259" key="4">
    <source>
        <dbReference type="PROSITE" id="PS50893"/>
    </source>
</evidence>
<evidence type="ECO:0000313" key="6">
    <source>
        <dbReference type="Proteomes" id="UP000823638"/>
    </source>
</evidence>
<dbReference type="InterPro" id="IPR003439">
    <property type="entry name" value="ABC_transporter-like_ATP-bd"/>
</dbReference>
<reference evidence="5" key="1">
    <citation type="submission" date="2020-10" db="EMBL/GenBank/DDBJ databases">
        <authorList>
            <person name="Gilroy R."/>
        </authorList>
    </citation>
    <scope>NUCLEOTIDE SEQUENCE</scope>
    <source>
        <strain evidence="5">10532</strain>
    </source>
</reference>
<dbReference type="CDD" id="cd03219">
    <property type="entry name" value="ABC_Mj1267_LivG_branched"/>
    <property type="match status" value="1"/>
</dbReference>
<dbReference type="GO" id="GO:0005524">
    <property type="term" value="F:ATP binding"/>
    <property type="evidence" value="ECO:0007669"/>
    <property type="project" value="UniProtKB-KW"/>
</dbReference>
<dbReference type="PANTHER" id="PTHR45772:SF7">
    <property type="entry name" value="AMINO ACID ABC TRANSPORTER ATP-BINDING PROTEIN"/>
    <property type="match status" value="1"/>
</dbReference>
<dbReference type="PROSITE" id="PS50893">
    <property type="entry name" value="ABC_TRANSPORTER_2"/>
    <property type="match status" value="1"/>
</dbReference>
<dbReference type="Gene3D" id="3.40.50.300">
    <property type="entry name" value="P-loop containing nucleotide triphosphate hydrolases"/>
    <property type="match status" value="1"/>
</dbReference>
<proteinExistence type="predicted"/>
<dbReference type="GO" id="GO:0042941">
    <property type="term" value="P:D-alanine transmembrane transport"/>
    <property type="evidence" value="ECO:0007669"/>
    <property type="project" value="TreeGrafter"/>
</dbReference>
<dbReference type="Proteomes" id="UP000823638">
    <property type="component" value="Unassembled WGS sequence"/>
</dbReference>
<evidence type="ECO:0000313" key="5">
    <source>
        <dbReference type="EMBL" id="MBO8457803.1"/>
    </source>
</evidence>
<accession>A0A9D9N2J3</accession>